<dbReference type="EMBL" id="MFNF01000008">
    <property type="protein sequence ID" value="OGH04005.1"/>
    <property type="molecule type" value="Genomic_DNA"/>
</dbReference>
<reference evidence="1 2" key="1">
    <citation type="journal article" date="2016" name="Nat. Commun.">
        <title>Thousands of microbial genomes shed light on interconnected biogeochemical processes in an aquifer system.</title>
        <authorList>
            <person name="Anantharaman K."/>
            <person name="Brown C.T."/>
            <person name="Hug L.A."/>
            <person name="Sharon I."/>
            <person name="Castelle C.J."/>
            <person name="Probst A.J."/>
            <person name="Thomas B.C."/>
            <person name="Singh A."/>
            <person name="Wilkins M.J."/>
            <person name="Karaoz U."/>
            <person name="Brodie E.L."/>
            <person name="Williams K.H."/>
            <person name="Hubbard S.S."/>
            <person name="Banfield J.F."/>
        </authorList>
    </citation>
    <scope>NUCLEOTIDE SEQUENCE [LARGE SCALE GENOMIC DNA]</scope>
</reference>
<evidence type="ECO:0000313" key="2">
    <source>
        <dbReference type="Proteomes" id="UP000177583"/>
    </source>
</evidence>
<sequence>MPLILFLFVLLGLPFQLKAQEILFVPEGSVRVLAAQESWSWSKGMAKKTQTESLQAQQSARAGLGGVPLQGSLSRTETKQVTALTYGLSRDYNLGLKVAQVTEQRTSSLSNPNPGNADVDNFVRSQESATRSGLGDIELVGSKLNHYSDNHWVMTEFFYQQPGETVSYDQPGKLQTSTGVRKAGMRLYWDIYLSGTRVAFRNRAEGSIAFKGKTTDAQGRSVDLYGNGDRYFQSGFEHQLGWFHWGLYAGVLEAGKTYVDKLDQKDASLSTRYWAVLGLGNLKALEEGPILLPWVLELRTKGTYWGNNAPDAIGTDLRLNFYF</sequence>
<dbReference type="Proteomes" id="UP000177583">
    <property type="component" value="Unassembled WGS sequence"/>
</dbReference>
<comment type="caution">
    <text evidence="1">The sequence shown here is derived from an EMBL/GenBank/DDBJ whole genome shotgun (WGS) entry which is preliminary data.</text>
</comment>
<organism evidence="1 2">
    <name type="scientific">Candidatus Lambdaproteobacteria bacterium RIFOXYD2_FULL_56_26</name>
    <dbReference type="NCBI Taxonomy" id="1817773"/>
    <lineage>
        <taxon>Bacteria</taxon>
        <taxon>Pseudomonadati</taxon>
        <taxon>Pseudomonadota</taxon>
        <taxon>Candidatus Lambdaproteobacteria</taxon>
    </lineage>
</organism>
<name>A0A1F6H0T5_9PROT</name>
<protein>
    <submittedName>
        <fullName evidence="1">Uncharacterized protein</fullName>
    </submittedName>
</protein>
<dbReference type="AlphaFoldDB" id="A0A1F6H0T5"/>
<accession>A0A1F6H0T5</accession>
<gene>
    <name evidence="1" type="ORF">A2557_11310</name>
</gene>
<evidence type="ECO:0000313" key="1">
    <source>
        <dbReference type="EMBL" id="OGH04005.1"/>
    </source>
</evidence>
<proteinExistence type="predicted"/>